<dbReference type="OrthoDB" id="5476461at2"/>
<dbReference type="GO" id="GO:0005886">
    <property type="term" value="C:plasma membrane"/>
    <property type="evidence" value="ECO:0007669"/>
    <property type="project" value="UniProtKB-SubCell"/>
</dbReference>
<evidence type="ECO:0000259" key="10">
    <source>
        <dbReference type="PROSITE" id="PS50885"/>
    </source>
</evidence>
<evidence type="ECO:0000256" key="7">
    <source>
        <dbReference type="SAM" id="MobiDB-lite"/>
    </source>
</evidence>
<feature type="transmembrane region" description="Helical" evidence="8">
    <location>
        <begin position="111"/>
        <end position="133"/>
    </location>
</feature>
<feature type="transmembrane region" description="Helical" evidence="8">
    <location>
        <begin position="227"/>
        <end position="252"/>
    </location>
</feature>
<feature type="domain" description="HAMP" evidence="10">
    <location>
        <begin position="254"/>
        <end position="306"/>
    </location>
</feature>
<evidence type="ECO:0000313" key="12">
    <source>
        <dbReference type="Proteomes" id="UP000322634"/>
    </source>
</evidence>
<comment type="subcellular location">
    <subcellularLocation>
        <location evidence="1">Cell membrane</location>
        <topology evidence="1">Multi-pass membrane protein</topology>
    </subcellularLocation>
</comment>
<dbReference type="Pfam" id="PF00672">
    <property type="entry name" value="HAMP"/>
    <property type="match status" value="1"/>
</dbReference>
<feature type="transmembrane region" description="Helical" evidence="8">
    <location>
        <begin position="145"/>
        <end position="167"/>
    </location>
</feature>
<feature type="transmembrane region" description="Helical" evidence="8">
    <location>
        <begin position="27"/>
        <end position="51"/>
    </location>
</feature>
<protein>
    <submittedName>
        <fullName evidence="11">Adenylate/guanylate cyclase domain-containing protein</fullName>
    </submittedName>
</protein>
<dbReference type="InterPro" id="IPR029787">
    <property type="entry name" value="Nucleotide_cyclase"/>
</dbReference>
<evidence type="ECO:0000256" key="5">
    <source>
        <dbReference type="ARBA" id="ARBA00022989"/>
    </source>
</evidence>
<dbReference type="PROSITE" id="PS50125">
    <property type="entry name" value="GUANYLATE_CYCLASE_2"/>
    <property type="match status" value="1"/>
</dbReference>
<dbReference type="CDD" id="cd07302">
    <property type="entry name" value="CHD"/>
    <property type="match status" value="1"/>
</dbReference>
<dbReference type="PROSITE" id="PS50885">
    <property type="entry name" value="HAMP"/>
    <property type="match status" value="1"/>
</dbReference>
<dbReference type="GO" id="GO:0006171">
    <property type="term" value="P:cAMP biosynthetic process"/>
    <property type="evidence" value="ECO:0007669"/>
    <property type="project" value="TreeGrafter"/>
</dbReference>
<dbReference type="Proteomes" id="UP000322634">
    <property type="component" value="Unassembled WGS sequence"/>
</dbReference>
<feature type="region of interest" description="Disordered" evidence="7">
    <location>
        <begin position="497"/>
        <end position="570"/>
    </location>
</feature>
<proteinExistence type="inferred from homology"/>
<feature type="compositionally biased region" description="Basic and acidic residues" evidence="7">
    <location>
        <begin position="559"/>
        <end position="568"/>
    </location>
</feature>
<evidence type="ECO:0000256" key="6">
    <source>
        <dbReference type="ARBA" id="ARBA00023136"/>
    </source>
</evidence>
<dbReference type="GO" id="GO:0035556">
    <property type="term" value="P:intracellular signal transduction"/>
    <property type="evidence" value="ECO:0007669"/>
    <property type="project" value="InterPro"/>
</dbReference>
<sequence length="605" mass="64342">MIRAERFHPPGGAQVTSRSMLEIRVRWVLLVVVGVANAVGSLVVLLFATFVVPDPPLDDRDHAHLVNAAAFFGYPVVAVPVALLLGLRLWRPVVRLVRDGGTPDRRQRRAVLLGPLRLTQLIGALWTVGALGWAVLDLLLFTGRLAIKTGLTCLLGAATTCTIVYLLSERLLRPAAALVLAAERPRAVRLPGVTTRVMLAWTLGTAIPVSGLICVAVAALAAPDINVTQLAITILGVGGAALAAGGCVTYMATRAIADPIRAVRTGMARVERGDLDTEVDVYDASEVGQLQAGFNHMVAGLRDHERLRDLFGRHVGEEVADLALEHGDITLGGETREVAVLFVDLTGSTRLADTRSPNEVVGLLNRFFGVVVSVVARHGGWINKFEGDAALAIFGAPTRLEDSAGAALGAARELALRLRAEVPTLDAGIGVSAGPVVAGYIGAEERFEYTVIGDPVNEAARLCDLAKGEDARVLASAAVLELAHLCESGRWELGRSETLRGRSRPTRLGTPLMSRSSRMPRSAGTPRSSWAPRPRRMSRSRRAVPAPASSPESATDAATEAKRAERRVSVPRALRRSRKVLFGVLLLARSAKESRPEDDAADGGA</sequence>
<keyword evidence="6 8" id="KW-0472">Membrane</keyword>
<keyword evidence="4 8" id="KW-0812">Transmembrane</keyword>
<feature type="compositionally biased region" description="Low complexity" evidence="7">
    <location>
        <begin position="513"/>
        <end position="532"/>
    </location>
</feature>
<dbReference type="InterPro" id="IPR001054">
    <property type="entry name" value="A/G_cyclase"/>
</dbReference>
<dbReference type="EMBL" id="VSFF01000001">
    <property type="protein sequence ID" value="TYC18542.1"/>
    <property type="molecule type" value="Genomic_DNA"/>
</dbReference>
<evidence type="ECO:0000313" key="11">
    <source>
        <dbReference type="EMBL" id="TYC18542.1"/>
    </source>
</evidence>
<comment type="similarity">
    <text evidence="2">Belongs to the adenylyl cyclase class-3 family.</text>
</comment>
<dbReference type="SUPFAM" id="SSF55073">
    <property type="entry name" value="Nucleotide cyclase"/>
    <property type="match status" value="1"/>
</dbReference>
<feature type="compositionally biased region" description="Basic residues" evidence="7">
    <location>
        <begin position="533"/>
        <end position="542"/>
    </location>
</feature>
<dbReference type="PANTHER" id="PTHR43081:SF17">
    <property type="entry name" value="BLL5647 PROTEIN"/>
    <property type="match status" value="1"/>
</dbReference>
<dbReference type="Pfam" id="PF00211">
    <property type="entry name" value="Guanylate_cyc"/>
    <property type="match status" value="1"/>
</dbReference>
<keyword evidence="5 8" id="KW-1133">Transmembrane helix</keyword>
<evidence type="ECO:0000259" key="9">
    <source>
        <dbReference type="PROSITE" id="PS50125"/>
    </source>
</evidence>
<dbReference type="GO" id="GO:0004016">
    <property type="term" value="F:adenylate cyclase activity"/>
    <property type="evidence" value="ECO:0007669"/>
    <property type="project" value="UniProtKB-ARBA"/>
</dbReference>
<dbReference type="Gene3D" id="3.30.70.1230">
    <property type="entry name" value="Nucleotide cyclase"/>
    <property type="match status" value="1"/>
</dbReference>
<dbReference type="InterPro" id="IPR050697">
    <property type="entry name" value="Adenylyl/Guanylyl_Cyclase_3/4"/>
</dbReference>
<evidence type="ECO:0000256" key="8">
    <source>
        <dbReference type="SAM" id="Phobius"/>
    </source>
</evidence>
<dbReference type="SUPFAM" id="SSF158472">
    <property type="entry name" value="HAMP domain-like"/>
    <property type="match status" value="1"/>
</dbReference>
<dbReference type="SMART" id="SM00044">
    <property type="entry name" value="CYCc"/>
    <property type="match status" value="1"/>
</dbReference>
<dbReference type="Gene3D" id="6.10.340.10">
    <property type="match status" value="1"/>
</dbReference>
<keyword evidence="12" id="KW-1185">Reference proteome</keyword>
<feature type="compositionally biased region" description="Low complexity" evidence="7">
    <location>
        <begin position="543"/>
        <end position="558"/>
    </location>
</feature>
<organism evidence="11 12">
    <name type="scientific">Actinomadura syzygii</name>
    <dbReference type="NCBI Taxonomy" id="1427538"/>
    <lineage>
        <taxon>Bacteria</taxon>
        <taxon>Bacillati</taxon>
        <taxon>Actinomycetota</taxon>
        <taxon>Actinomycetes</taxon>
        <taxon>Streptosporangiales</taxon>
        <taxon>Thermomonosporaceae</taxon>
        <taxon>Actinomadura</taxon>
    </lineage>
</organism>
<evidence type="ECO:0000256" key="2">
    <source>
        <dbReference type="ARBA" id="ARBA00005381"/>
    </source>
</evidence>
<feature type="transmembrane region" description="Helical" evidence="8">
    <location>
        <begin position="199"/>
        <end position="221"/>
    </location>
</feature>
<comment type="caution">
    <text evidence="11">The sequence shown here is derived from an EMBL/GenBank/DDBJ whole genome shotgun (WGS) entry which is preliminary data.</text>
</comment>
<accession>A0A5D0ULN6</accession>
<dbReference type="SMART" id="SM00304">
    <property type="entry name" value="HAMP"/>
    <property type="match status" value="1"/>
</dbReference>
<dbReference type="InterPro" id="IPR003660">
    <property type="entry name" value="HAMP_dom"/>
</dbReference>
<dbReference type="AlphaFoldDB" id="A0A5D0ULN6"/>
<feature type="domain" description="Guanylate cyclase" evidence="9">
    <location>
        <begin position="339"/>
        <end position="463"/>
    </location>
</feature>
<dbReference type="PANTHER" id="PTHR43081">
    <property type="entry name" value="ADENYLATE CYCLASE, TERMINAL-DIFFERENTIATION SPECIFIC-RELATED"/>
    <property type="match status" value="1"/>
</dbReference>
<evidence type="ECO:0000256" key="4">
    <source>
        <dbReference type="ARBA" id="ARBA00022692"/>
    </source>
</evidence>
<keyword evidence="3" id="KW-1003">Cell membrane</keyword>
<evidence type="ECO:0000256" key="1">
    <source>
        <dbReference type="ARBA" id="ARBA00004651"/>
    </source>
</evidence>
<name>A0A5D0ULN6_9ACTN</name>
<reference evidence="11 12" key="1">
    <citation type="submission" date="2019-08" db="EMBL/GenBank/DDBJ databases">
        <title>Actinomadura sp. nov. CYP1-5 isolated from mountain soil.</title>
        <authorList>
            <person name="Songsumanus A."/>
            <person name="Kuncharoen N."/>
            <person name="Kudo T."/>
            <person name="Yuki M."/>
            <person name="Igarashi Y."/>
            <person name="Tanasupawat S."/>
        </authorList>
    </citation>
    <scope>NUCLEOTIDE SEQUENCE [LARGE SCALE GENOMIC DNA]</scope>
    <source>
        <strain evidence="11 12">GKU157</strain>
    </source>
</reference>
<gene>
    <name evidence="11" type="ORF">FXF65_01935</name>
</gene>
<evidence type="ECO:0000256" key="3">
    <source>
        <dbReference type="ARBA" id="ARBA00022475"/>
    </source>
</evidence>
<feature type="transmembrane region" description="Helical" evidence="8">
    <location>
        <begin position="71"/>
        <end position="90"/>
    </location>
</feature>
<dbReference type="CDD" id="cd06225">
    <property type="entry name" value="HAMP"/>
    <property type="match status" value="1"/>
</dbReference>